<keyword evidence="6" id="KW-1185">Reference proteome</keyword>
<evidence type="ECO:0000256" key="4">
    <source>
        <dbReference type="SAM" id="Coils"/>
    </source>
</evidence>
<reference evidence="5" key="1">
    <citation type="submission" date="2022-11" db="EMBL/GenBank/DDBJ databases">
        <title>Genome Sequence of Cubamyces cubensis.</title>
        <authorList>
            <person name="Buettner E."/>
        </authorList>
    </citation>
    <scope>NUCLEOTIDE SEQUENCE</scope>
    <source>
        <strain evidence="5">MPL-01</strain>
    </source>
</reference>
<dbReference type="AlphaFoldDB" id="A0AAD7TSH3"/>
<evidence type="ECO:0008006" key="7">
    <source>
        <dbReference type="Google" id="ProtNLM"/>
    </source>
</evidence>
<evidence type="ECO:0000256" key="1">
    <source>
        <dbReference type="ARBA" id="ARBA00022737"/>
    </source>
</evidence>
<dbReference type="GO" id="GO:0006620">
    <property type="term" value="P:post-translational protein targeting to endoplasmic reticulum membrane"/>
    <property type="evidence" value="ECO:0007669"/>
    <property type="project" value="TreeGrafter"/>
</dbReference>
<dbReference type="InterPro" id="IPR019734">
    <property type="entry name" value="TPR_rpt"/>
</dbReference>
<dbReference type="InterPro" id="IPR011990">
    <property type="entry name" value="TPR-like_helical_dom_sf"/>
</dbReference>
<gene>
    <name evidence="5" type="ORF">ONZ51_g6486</name>
</gene>
<keyword evidence="1" id="KW-0677">Repeat</keyword>
<sequence>MSSDEEKKAQVERLKAEGNALHSKGDYAKARSKYTEAIALDGENAVLYANRAAAYIALKQYLDAGSDARRAVEIDPNYSKAWARLAKASYELHVWPLSVKAWKKALETLPSADLTPVEEQLKQQYEEGLKLAEAEQEKFEKKGSSLEQNNLRALPAEEDTPWMRALNMEDVLTANNVLNTSAWAIMNAYKDFSEGVRYMKQIKKTDAGIQGNPNALQSIVGGLLRDDRVFHMDCGDWLEKLQLQVQFELAAHQGWATAGPETVKEEAVKRLEEKGWKAVRGALASTIRAWFLQAYFADRSGESRSLALQYYNNVVDLLEWGAKTWHDVPTEDRGYIFQKTFIRAIKRMRMSAYLAALKDAEEDTECNVEDLIDMANQMVDETTKNTPKDPSDLDGPIDKGAWYSFYVYPVADAHATLGAVFLQQGLSAKQANDTEQAGMMLSTAAKFYNTAAGMYPPDDENFPLFLKVAWEAAYHLGRPLDETLAMCKRIKDSIPGVRKIWEVSMADKLKTHLLDVELFQQRAYAGLLEKKYTKDTPSVRNRVDYGSF</sequence>
<keyword evidence="4" id="KW-0175">Coiled coil</keyword>
<dbReference type="EMBL" id="JAPEVG010000156">
    <property type="protein sequence ID" value="KAJ8480712.1"/>
    <property type="molecule type" value="Genomic_DNA"/>
</dbReference>
<feature type="repeat" description="TPR" evidence="3">
    <location>
        <begin position="11"/>
        <end position="44"/>
    </location>
</feature>
<comment type="caution">
    <text evidence="5">The sequence shown here is derived from an EMBL/GenBank/DDBJ whole genome shotgun (WGS) entry which is preliminary data.</text>
</comment>
<dbReference type="PANTHER" id="PTHR45831:SF2">
    <property type="entry name" value="LD24721P"/>
    <property type="match status" value="1"/>
</dbReference>
<evidence type="ECO:0000256" key="2">
    <source>
        <dbReference type="ARBA" id="ARBA00022803"/>
    </source>
</evidence>
<proteinExistence type="predicted"/>
<dbReference type="PROSITE" id="PS50005">
    <property type="entry name" value="TPR"/>
    <property type="match status" value="2"/>
</dbReference>
<protein>
    <recommendedName>
        <fullName evidence="7">TPR-like protein</fullName>
    </recommendedName>
</protein>
<dbReference type="InterPro" id="IPR047150">
    <property type="entry name" value="SGT"/>
</dbReference>
<feature type="repeat" description="TPR" evidence="3">
    <location>
        <begin position="45"/>
        <end position="78"/>
    </location>
</feature>
<evidence type="ECO:0000313" key="6">
    <source>
        <dbReference type="Proteomes" id="UP001215151"/>
    </source>
</evidence>
<dbReference type="Proteomes" id="UP001215151">
    <property type="component" value="Unassembled WGS sequence"/>
</dbReference>
<dbReference type="SUPFAM" id="SSF48452">
    <property type="entry name" value="TPR-like"/>
    <property type="match status" value="1"/>
</dbReference>
<keyword evidence="2 3" id="KW-0802">TPR repeat</keyword>
<feature type="coiled-coil region" evidence="4">
    <location>
        <begin position="118"/>
        <end position="149"/>
    </location>
</feature>
<accession>A0AAD7TSH3</accession>
<dbReference type="GO" id="GO:0060090">
    <property type="term" value="F:molecular adaptor activity"/>
    <property type="evidence" value="ECO:0007669"/>
    <property type="project" value="TreeGrafter"/>
</dbReference>
<dbReference type="GO" id="GO:0072380">
    <property type="term" value="C:TRC complex"/>
    <property type="evidence" value="ECO:0007669"/>
    <property type="project" value="TreeGrafter"/>
</dbReference>
<dbReference type="PANTHER" id="PTHR45831">
    <property type="entry name" value="LD24721P"/>
    <property type="match status" value="1"/>
</dbReference>
<dbReference type="SMART" id="SM00028">
    <property type="entry name" value="TPR"/>
    <property type="match status" value="3"/>
</dbReference>
<dbReference type="GO" id="GO:0016020">
    <property type="term" value="C:membrane"/>
    <property type="evidence" value="ECO:0007669"/>
    <property type="project" value="TreeGrafter"/>
</dbReference>
<evidence type="ECO:0000256" key="3">
    <source>
        <dbReference type="PROSITE-ProRule" id="PRU00339"/>
    </source>
</evidence>
<organism evidence="5 6">
    <name type="scientific">Trametes cubensis</name>
    <dbReference type="NCBI Taxonomy" id="1111947"/>
    <lineage>
        <taxon>Eukaryota</taxon>
        <taxon>Fungi</taxon>
        <taxon>Dikarya</taxon>
        <taxon>Basidiomycota</taxon>
        <taxon>Agaricomycotina</taxon>
        <taxon>Agaricomycetes</taxon>
        <taxon>Polyporales</taxon>
        <taxon>Polyporaceae</taxon>
        <taxon>Trametes</taxon>
    </lineage>
</organism>
<name>A0AAD7TSH3_9APHY</name>
<evidence type="ECO:0000313" key="5">
    <source>
        <dbReference type="EMBL" id="KAJ8480712.1"/>
    </source>
</evidence>
<dbReference type="Gene3D" id="1.25.40.10">
    <property type="entry name" value="Tetratricopeptide repeat domain"/>
    <property type="match status" value="1"/>
</dbReference>